<dbReference type="Gene3D" id="1.20.120.520">
    <property type="entry name" value="nmb1532 protein domain like"/>
    <property type="match status" value="1"/>
</dbReference>
<reference evidence="3" key="2">
    <citation type="submission" date="2019-11" db="EMBL/GenBank/DDBJ databases">
        <title>Improved Assembly of Tolypothrix boutellei genome.</title>
        <authorList>
            <person name="Sarangi A.N."/>
            <person name="Mukherjee M."/>
            <person name="Ghosh S."/>
            <person name="Singh D."/>
            <person name="Das A."/>
            <person name="Kant S."/>
            <person name="Prusty A."/>
            <person name="Tripathy S."/>
        </authorList>
    </citation>
    <scope>NUCLEOTIDE SEQUENCE</scope>
    <source>
        <strain evidence="3">VB521301</strain>
    </source>
</reference>
<keyword evidence="5" id="KW-1185">Reference proteome</keyword>
<dbReference type="Proteomes" id="UP000029738">
    <property type="component" value="Unassembled WGS sequence"/>
</dbReference>
<evidence type="ECO:0000313" key="3">
    <source>
        <dbReference type="EMBL" id="KAF3890311.1"/>
    </source>
</evidence>
<feature type="coiled-coil region" evidence="1">
    <location>
        <begin position="61"/>
        <end position="91"/>
    </location>
</feature>
<evidence type="ECO:0000313" key="5">
    <source>
        <dbReference type="Proteomes" id="UP000029738"/>
    </source>
</evidence>
<comment type="caution">
    <text evidence="4">The sequence shown here is derived from an EMBL/GenBank/DDBJ whole genome shotgun (WGS) entry which is preliminary data.</text>
</comment>
<dbReference type="AlphaFoldDB" id="A0A0C1NC49"/>
<reference evidence="4" key="1">
    <citation type="journal article" date="2015" name="Genome Announc.">
        <title>Draft Genome Sequence of Tolypothrix boutellei Strain VB521301.</title>
        <authorList>
            <person name="Chandrababunaidu M.M."/>
            <person name="Singh D."/>
            <person name="Sen D."/>
            <person name="Bhan S."/>
            <person name="Das S."/>
            <person name="Gupta A."/>
            <person name="Adhikary S.P."/>
            <person name="Tripathy S."/>
        </authorList>
    </citation>
    <scope>NUCLEOTIDE SEQUENCE</scope>
    <source>
        <strain evidence="4">VB521301</strain>
    </source>
</reference>
<sequence>MTQAKTKDILALIEIEHRQIEQLFAKVEQAEKIEIYNYFNQIYKALNLHTRTEEIVFYPAMQEYQETRKYIQEAEEEHEEANLLLEKIKNLKPTDSEFNVKINKLKEAVQHHVEEEESEIFSAVRKCMKEEQLVKLGQEFLRVKEKIAADVETAMTI</sequence>
<protein>
    <submittedName>
        <fullName evidence="3 4">Hemerythrin</fullName>
    </submittedName>
</protein>
<dbReference type="Pfam" id="PF01814">
    <property type="entry name" value="Hemerythrin"/>
    <property type="match status" value="1"/>
</dbReference>
<evidence type="ECO:0000259" key="2">
    <source>
        <dbReference type="Pfam" id="PF01814"/>
    </source>
</evidence>
<evidence type="ECO:0000256" key="1">
    <source>
        <dbReference type="SAM" id="Coils"/>
    </source>
</evidence>
<dbReference type="PANTHER" id="PTHR35585:SF1">
    <property type="entry name" value="HHE DOMAIN PROTEIN (AFU_ORTHOLOGUE AFUA_4G00730)"/>
    <property type="match status" value="1"/>
</dbReference>
<organism evidence="4">
    <name type="scientific">Tolypothrix bouteillei VB521301</name>
    <dbReference type="NCBI Taxonomy" id="1479485"/>
    <lineage>
        <taxon>Bacteria</taxon>
        <taxon>Bacillati</taxon>
        <taxon>Cyanobacteriota</taxon>
        <taxon>Cyanophyceae</taxon>
        <taxon>Nostocales</taxon>
        <taxon>Tolypothrichaceae</taxon>
        <taxon>Tolypothrix</taxon>
    </lineage>
</organism>
<name>A0A0C1NC49_9CYAN</name>
<dbReference type="InterPro" id="IPR012312">
    <property type="entry name" value="Hemerythrin-like"/>
</dbReference>
<dbReference type="EMBL" id="JHEG02000037">
    <property type="protein sequence ID" value="KIE12357.1"/>
    <property type="molecule type" value="Genomic_DNA"/>
</dbReference>
<dbReference type="PANTHER" id="PTHR35585">
    <property type="entry name" value="HHE DOMAIN PROTEIN (AFU_ORTHOLOGUE AFUA_4G00730)"/>
    <property type="match status" value="1"/>
</dbReference>
<feature type="domain" description="Hemerythrin-like" evidence="2">
    <location>
        <begin position="9"/>
        <end position="123"/>
    </location>
</feature>
<dbReference type="OrthoDB" id="512854at2"/>
<accession>A0A0C1NC49</accession>
<proteinExistence type="predicted"/>
<keyword evidence="1" id="KW-0175">Coiled coil</keyword>
<gene>
    <name evidence="4" type="ORF">DA73_0212525</name>
    <name evidence="3" type="ORF">DA73_0400036335</name>
</gene>
<dbReference type="RefSeq" id="WP_038077831.1">
    <property type="nucleotide sequence ID" value="NZ_JHEG04000001.1"/>
</dbReference>
<evidence type="ECO:0000313" key="4">
    <source>
        <dbReference type="EMBL" id="KIE12357.1"/>
    </source>
</evidence>
<dbReference type="EMBL" id="JHEG04000001">
    <property type="protein sequence ID" value="KAF3890311.1"/>
    <property type="molecule type" value="Genomic_DNA"/>
</dbReference>